<gene>
    <name evidence="2" type="ORF">DI536_37050</name>
</gene>
<reference evidence="2 3" key="1">
    <citation type="submission" date="2017-08" db="EMBL/GenBank/DDBJ databases">
        <title>Infants hospitalized years apart are colonized by the same room-sourced microbial strains.</title>
        <authorList>
            <person name="Brooks B."/>
            <person name="Olm M.R."/>
            <person name="Firek B.A."/>
            <person name="Baker R."/>
            <person name="Thomas B.C."/>
            <person name="Morowitz M.J."/>
            <person name="Banfield J.F."/>
        </authorList>
    </citation>
    <scope>NUCLEOTIDE SEQUENCE [LARGE SCALE GENOMIC DNA]</scope>
    <source>
        <strain evidence="2">S2_003_000_R2_14</strain>
    </source>
</reference>
<evidence type="ECO:0000313" key="2">
    <source>
        <dbReference type="EMBL" id="PZR02424.1"/>
    </source>
</evidence>
<accession>A0A2W5UGM8</accession>
<feature type="domain" description="Kinesin motor" evidence="1">
    <location>
        <begin position="1"/>
        <end position="63"/>
    </location>
</feature>
<dbReference type="PROSITE" id="PS50067">
    <property type="entry name" value="KINESIN_MOTOR_2"/>
    <property type="match status" value="1"/>
</dbReference>
<organism evidence="2 3">
    <name type="scientific">Archangium gephyra</name>
    <dbReference type="NCBI Taxonomy" id="48"/>
    <lineage>
        <taxon>Bacteria</taxon>
        <taxon>Pseudomonadati</taxon>
        <taxon>Myxococcota</taxon>
        <taxon>Myxococcia</taxon>
        <taxon>Myxococcales</taxon>
        <taxon>Cystobacterineae</taxon>
        <taxon>Archangiaceae</taxon>
        <taxon>Archangium</taxon>
    </lineage>
</organism>
<dbReference type="PANTHER" id="PTHR47972:SF28">
    <property type="entry name" value="KINESIN-LIKE PROTEIN KLP-3"/>
    <property type="match status" value="1"/>
</dbReference>
<name>A0A2W5UGM8_9BACT</name>
<dbReference type="EMBL" id="QFQP01000204">
    <property type="protein sequence ID" value="PZR02424.1"/>
    <property type="molecule type" value="Genomic_DNA"/>
</dbReference>
<dbReference type="Proteomes" id="UP000249061">
    <property type="component" value="Unassembled WGS sequence"/>
</dbReference>
<comment type="caution">
    <text evidence="2">The sequence shown here is derived from an EMBL/GenBank/DDBJ whole genome shotgun (WGS) entry which is preliminary data.</text>
</comment>
<dbReference type="AlphaFoldDB" id="A0A2W5UGM8"/>
<dbReference type="InterPro" id="IPR001752">
    <property type="entry name" value="Kinesin_motor_dom"/>
</dbReference>
<dbReference type="GO" id="GO:0007018">
    <property type="term" value="P:microtubule-based movement"/>
    <property type="evidence" value="ECO:0007669"/>
    <property type="project" value="InterPro"/>
</dbReference>
<dbReference type="InterPro" id="IPR027640">
    <property type="entry name" value="Kinesin-like_fam"/>
</dbReference>
<dbReference type="SUPFAM" id="SSF52540">
    <property type="entry name" value="P-loop containing nucleoside triphosphate hydrolases"/>
    <property type="match status" value="1"/>
</dbReference>
<dbReference type="InterPro" id="IPR027417">
    <property type="entry name" value="P-loop_NTPase"/>
</dbReference>
<proteinExistence type="predicted"/>
<evidence type="ECO:0000259" key="1">
    <source>
        <dbReference type="PROSITE" id="PS50067"/>
    </source>
</evidence>
<dbReference type="GO" id="GO:0005524">
    <property type="term" value="F:ATP binding"/>
    <property type="evidence" value="ECO:0007669"/>
    <property type="project" value="InterPro"/>
</dbReference>
<evidence type="ECO:0000313" key="3">
    <source>
        <dbReference type="Proteomes" id="UP000249061"/>
    </source>
</evidence>
<dbReference type="Gene3D" id="1.20.58.1980">
    <property type="match status" value="1"/>
</dbReference>
<protein>
    <recommendedName>
        <fullName evidence="1">Kinesin motor domain-containing protein</fullName>
    </recommendedName>
</protein>
<sequence>MLAALASRAPHVPYRNSKLTHLLSGVLAAASSKTVMLVACAPEPDSASETLCTLRFAAKVNATELGAARPVIEGSRTGKLSRKS</sequence>
<dbReference type="GO" id="GO:0003777">
    <property type="term" value="F:microtubule motor activity"/>
    <property type="evidence" value="ECO:0007669"/>
    <property type="project" value="InterPro"/>
</dbReference>
<dbReference type="PANTHER" id="PTHR47972">
    <property type="entry name" value="KINESIN-LIKE PROTEIN KLP-3"/>
    <property type="match status" value="1"/>
</dbReference>
<dbReference type="GO" id="GO:0008017">
    <property type="term" value="F:microtubule binding"/>
    <property type="evidence" value="ECO:0007669"/>
    <property type="project" value="InterPro"/>
</dbReference>
<dbReference type="GO" id="GO:0015630">
    <property type="term" value="C:microtubule cytoskeleton"/>
    <property type="evidence" value="ECO:0007669"/>
    <property type="project" value="TreeGrafter"/>
</dbReference>
<dbReference type="Pfam" id="PF00225">
    <property type="entry name" value="Kinesin"/>
    <property type="match status" value="1"/>
</dbReference>